<dbReference type="GO" id="GO:0061621">
    <property type="term" value="P:canonical glycolysis"/>
    <property type="evidence" value="ECO:0007669"/>
    <property type="project" value="TreeGrafter"/>
</dbReference>
<evidence type="ECO:0000256" key="4">
    <source>
        <dbReference type="ARBA" id="ARBA00022842"/>
    </source>
</evidence>
<feature type="domain" description="Phosphofructokinase" evidence="5">
    <location>
        <begin position="17"/>
        <end position="67"/>
    </location>
</feature>
<dbReference type="InterPro" id="IPR000023">
    <property type="entry name" value="Phosphofructokinase_dom"/>
</dbReference>
<keyword evidence="3" id="KW-0418">Kinase</keyword>
<protein>
    <submittedName>
        <fullName evidence="6">Unannotated protein</fullName>
    </submittedName>
</protein>
<dbReference type="GO" id="GO:0006002">
    <property type="term" value="P:fructose 6-phosphate metabolic process"/>
    <property type="evidence" value="ECO:0007669"/>
    <property type="project" value="TreeGrafter"/>
</dbReference>
<dbReference type="PANTHER" id="PTHR13697:SF52">
    <property type="entry name" value="ATP-DEPENDENT 6-PHOSPHOFRUCTOKINASE 3"/>
    <property type="match status" value="1"/>
</dbReference>
<proteinExistence type="predicted"/>
<dbReference type="GO" id="GO:0003872">
    <property type="term" value="F:6-phosphofructokinase activity"/>
    <property type="evidence" value="ECO:0007669"/>
    <property type="project" value="InterPro"/>
</dbReference>
<dbReference type="GO" id="GO:0005945">
    <property type="term" value="C:6-phosphofructokinase complex"/>
    <property type="evidence" value="ECO:0007669"/>
    <property type="project" value="TreeGrafter"/>
</dbReference>
<evidence type="ECO:0000256" key="1">
    <source>
        <dbReference type="ARBA" id="ARBA00022679"/>
    </source>
</evidence>
<organism evidence="6">
    <name type="scientific">freshwater metagenome</name>
    <dbReference type="NCBI Taxonomy" id="449393"/>
    <lineage>
        <taxon>unclassified sequences</taxon>
        <taxon>metagenomes</taxon>
        <taxon>ecological metagenomes</taxon>
    </lineage>
</organism>
<dbReference type="GO" id="GO:0048029">
    <property type="term" value="F:monosaccharide binding"/>
    <property type="evidence" value="ECO:0007669"/>
    <property type="project" value="TreeGrafter"/>
</dbReference>
<dbReference type="GO" id="GO:0030388">
    <property type="term" value="P:fructose 1,6-bisphosphate metabolic process"/>
    <property type="evidence" value="ECO:0007669"/>
    <property type="project" value="TreeGrafter"/>
</dbReference>
<dbReference type="GO" id="GO:0046872">
    <property type="term" value="F:metal ion binding"/>
    <property type="evidence" value="ECO:0007669"/>
    <property type="project" value="UniProtKB-KW"/>
</dbReference>
<dbReference type="GO" id="GO:0070095">
    <property type="term" value="F:fructose-6-phosphate binding"/>
    <property type="evidence" value="ECO:0007669"/>
    <property type="project" value="TreeGrafter"/>
</dbReference>
<dbReference type="Gene3D" id="3.40.50.460">
    <property type="entry name" value="Phosphofructokinase domain"/>
    <property type="match status" value="1"/>
</dbReference>
<evidence type="ECO:0000259" key="5">
    <source>
        <dbReference type="Pfam" id="PF00365"/>
    </source>
</evidence>
<dbReference type="SUPFAM" id="SSF53784">
    <property type="entry name" value="Phosphofructokinase"/>
    <property type="match status" value="1"/>
</dbReference>
<evidence type="ECO:0000313" key="6">
    <source>
        <dbReference type="EMBL" id="CAB4602083.1"/>
    </source>
</evidence>
<dbReference type="Pfam" id="PF00365">
    <property type="entry name" value="PFK"/>
    <property type="match status" value="1"/>
</dbReference>
<dbReference type="AlphaFoldDB" id="A0A6J6GQC7"/>
<name>A0A6J6GQC7_9ZZZZ</name>
<dbReference type="InterPro" id="IPR015912">
    <property type="entry name" value="Phosphofructokinase_CS"/>
</dbReference>
<keyword evidence="2" id="KW-0479">Metal-binding</keyword>
<gene>
    <name evidence="6" type="ORF">UFOPK1807_00906</name>
</gene>
<dbReference type="PANTHER" id="PTHR13697">
    <property type="entry name" value="PHOSPHOFRUCTOKINASE"/>
    <property type="match status" value="1"/>
</dbReference>
<dbReference type="GO" id="GO:0042802">
    <property type="term" value="F:identical protein binding"/>
    <property type="evidence" value="ECO:0007669"/>
    <property type="project" value="TreeGrafter"/>
</dbReference>
<evidence type="ECO:0000256" key="2">
    <source>
        <dbReference type="ARBA" id="ARBA00022723"/>
    </source>
</evidence>
<dbReference type="PROSITE" id="PS00433">
    <property type="entry name" value="PHOSPHOFRUCTOKINASE"/>
    <property type="match status" value="1"/>
</dbReference>
<keyword evidence="1" id="KW-0808">Transferase</keyword>
<keyword evidence="4" id="KW-0460">Magnesium</keyword>
<dbReference type="GO" id="GO:0016208">
    <property type="term" value="F:AMP binding"/>
    <property type="evidence" value="ECO:0007669"/>
    <property type="project" value="TreeGrafter"/>
</dbReference>
<dbReference type="EMBL" id="CAEZUI010000135">
    <property type="protein sequence ID" value="CAB4602083.1"/>
    <property type="molecule type" value="Genomic_DNA"/>
</dbReference>
<dbReference type="UniPathway" id="UPA00109">
    <property type="reaction ID" value="UER00182"/>
</dbReference>
<accession>A0A6J6GQC7</accession>
<dbReference type="Gene3D" id="3.40.50.450">
    <property type="match status" value="1"/>
</dbReference>
<evidence type="ECO:0000256" key="3">
    <source>
        <dbReference type="ARBA" id="ARBA00022777"/>
    </source>
</evidence>
<dbReference type="GO" id="GO:0005524">
    <property type="term" value="F:ATP binding"/>
    <property type="evidence" value="ECO:0007669"/>
    <property type="project" value="TreeGrafter"/>
</dbReference>
<dbReference type="InterPro" id="IPR035966">
    <property type="entry name" value="PKF_sf"/>
</dbReference>
<sequence>MIVKDQELDAFGHVKLSGIGDWLAKEIEAKTGYETRCTVLGHIQRGGTPSAFDRVLSSRFGLEAITAAHQGDWGTMMALHGTTIAHVPLASATDVLKTVPLDRYEEVYSFFG</sequence>
<reference evidence="6" key="1">
    <citation type="submission" date="2020-05" db="EMBL/GenBank/DDBJ databases">
        <authorList>
            <person name="Chiriac C."/>
            <person name="Salcher M."/>
            <person name="Ghai R."/>
            <person name="Kavagutti S V."/>
        </authorList>
    </citation>
    <scope>NUCLEOTIDE SEQUENCE</scope>
</reference>